<protein>
    <submittedName>
        <fullName evidence="2">Uncharacterized protein</fullName>
    </submittedName>
</protein>
<evidence type="ECO:0000313" key="2">
    <source>
        <dbReference type="EMBL" id="CAD7447136.1"/>
    </source>
</evidence>
<evidence type="ECO:0000256" key="1">
    <source>
        <dbReference type="SAM" id="MobiDB-lite"/>
    </source>
</evidence>
<organism evidence="2">
    <name type="scientific">Timema bartmani</name>
    <dbReference type="NCBI Taxonomy" id="61472"/>
    <lineage>
        <taxon>Eukaryota</taxon>
        <taxon>Metazoa</taxon>
        <taxon>Ecdysozoa</taxon>
        <taxon>Arthropoda</taxon>
        <taxon>Hexapoda</taxon>
        <taxon>Insecta</taxon>
        <taxon>Pterygota</taxon>
        <taxon>Neoptera</taxon>
        <taxon>Polyneoptera</taxon>
        <taxon>Phasmatodea</taxon>
        <taxon>Timematodea</taxon>
        <taxon>Timematoidea</taxon>
        <taxon>Timematidae</taxon>
        <taxon>Timema</taxon>
    </lineage>
</organism>
<gene>
    <name evidence="2" type="ORF">TBIB3V08_LOCUS9452</name>
</gene>
<sequence>MRCEKEQGVRKRRKVLCNLKLSLNHSEYTASAILSFIEDSMPMKSHSIKSQNPNWWSHDTINHNNSMQLVNNNDLTSTTPDTNTNDLNRTTPDTNTNDLNRTTPDTNNNDL</sequence>
<name>A0A7R9F567_9NEOP</name>
<reference evidence="2" key="1">
    <citation type="submission" date="2020-11" db="EMBL/GenBank/DDBJ databases">
        <authorList>
            <person name="Tran Van P."/>
        </authorList>
    </citation>
    <scope>NUCLEOTIDE SEQUENCE</scope>
</reference>
<accession>A0A7R9F567</accession>
<feature type="region of interest" description="Disordered" evidence="1">
    <location>
        <begin position="66"/>
        <end position="111"/>
    </location>
</feature>
<proteinExistence type="predicted"/>
<dbReference type="EMBL" id="OD568584">
    <property type="protein sequence ID" value="CAD7447136.1"/>
    <property type="molecule type" value="Genomic_DNA"/>
</dbReference>
<dbReference type="AlphaFoldDB" id="A0A7R9F567"/>